<keyword evidence="3" id="KW-0238">DNA-binding</keyword>
<dbReference type="EMBL" id="JACJUU010000002">
    <property type="protein sequence ID" value="MBC2768883.1"/>
    <property type="molecule type" value="Genomic_DNA"/>
</dbReference>
<dbReference type="RefSeq" id="WP_185778699.1">
    <property type="nucleotide sequence ID" value="NZ_JACJUU010000002.1"/>
</dbReference>
<dbReference type="PROSITE" id="PS50931">
    <property type="entry name" value="HTH_LYSR"/>
    <property type="match status" value="1"/>
</dbReference>
<dbReference type="InterPro" id="IPR000847">
    <property type="entry name" value="LysR_HTH_N"/>
</dbReference>
<dbReference type="GO" id="GO:0003700">
    <property type="term" value="F:DNA-binding transcription factor activity"/>
    <property type="evidence" value="ECO:0007669"/>
    <property type="project" value="InterPro"/>
</dbReference>
<dbReference type="SUPFAM" id="SSF53850">
    <property type="entry name" value="Periplasmic binding protein-like II"/>
    <property type="match status" value="1"/>
</dbReference>
<reference evidence="6 7" key="1">
    <citation type="submission" date="2020-08" db="EMBL/GenBank/DDBJ databases">
        <title>Paraeoetvoesia sp. YC-7-48 draft genome sequence.</title>
        <authorList>
            <person name="Yao L."/>
        </authorList>
    </citation>
    <scope>NUCLEOTIDE SEQUENCE [LARGE SCALE GENOMIC DNA]</scope>
    <source>
        <strain evidence="7">YC-7-48</strain>
    </source>
</reference>
<evidence type="ECO:0000256" key="1">
    <source>
        <dbReference type="ARBA" id="ARBA00009437"/>
    </source>
</evidence>
<dbReference type="GO" id="GO:0003677">
    <property type="term" value="F:DNA binding"/>
    <property type="evidence" value="ECO:0007669"/>
    <property type="project" value="UniProtKB-KW"/>
</dbReference>
<proteinExistence type="inferred from homology"/>
<evidence type="ECO:0000313" key="6">
    <source>
        <dbReference type="EMBL" id="MBC2768883.1"/>
    </source>
</evidence>
<dbReference type="FunFam" id="1.10.10.10:FF:000001">
    <property type="entry name" value="LysR family transcriptional regulator"/>
    <property type="match status" value="1"/>
</dbReference>
<keyword evidence="2" id="KW-0805">Transcription regulation</keyword>
<gene>
    <name evidence="6" type="ORF">GTU67_03015</name>
</gene>
<evidence type="ECO:0000256" key="2">
    <source>
        <dbReference type="ARBA" id="ARBA00023015"/>
    </source>
</evidence>
<name>A0A842HKW2_9BURK</name>
<feature type="domain" description="HTH lysR-type" evidence="5">
    <location>
        <begin position="1"/>
        <end position="58"/>
    </location>
</feature>
<evidence type="ECO:0000313" key="7">
    <source>
        <dbReference type="Proteomes" id="UP000545386"/>
    </source>
</evidence>
<protein>
    <submittedName>
        <fullName evidence="6">LysR family transcriptional regulator</fullName>
    </submittedName>
</protein>
<dbReference type="Pfam" id="PF00126">
    <property type="entry name" value="HTH_1"/>
    <property type="match status" value="1"/>
</dbReference>
<dbReference type="SUPFAM" id="SSF46785">
    <property type="entry name" value="Winged helix' DNA-binding domain"/>
    <property type="match status" value="1"/>
</dbReference>
<dbReference type="GO" id="GO:0032993">
    <property type="term" value="C:protein-DNA complex"/>
    <property type="evidence" value="ECO:0007669"/>
    <property type="project" value="TreeGrafter"/>
</dbReference>
<dbReference type="PRINTS" id="PR00039">
    <property type="entry name" value="HTHLYSR"/>
</dbReference>
<keyword evidence="7" id="KW-1185">Reference proteome</keyword>
<dbReference type="Gene3D" id="3.40.190.290">
    <property type="match status" value="1"/>
</dbReference>
<dbReference type="AlphaFoldDB" id="A0A842HKW2"/>
<dbReference type="InterPro" id="IPR005119">
    <property type="entry name" value="LysR_subst-bd"/>
</dbReference>
<evidence type="ECO:0000259" key="5">
    <source>
        <dbReference type="PROSITE" id="PS50931"/>
    </source>
</evidence>
<dbReference type="InterPro" id="IPR036390">
    <property type="entry name" value="WH_DNA-bd_sf"/>
</dbReference>
<dbReference type="PANTHER" id="PTHR30346:SF28">
    <property type="entry name" value="HTH-TYPE TRANSCRIPTIONAL REGULATOR CYNR"/>
    <property type="match status" value="1"/>
</dbReference>
<dbReference type="Gene3D" id="1.10.10.10">
    <property type="entry name" value="Winged helix-like DNA-binding domain superfamily/Winged helix DNA-binding domain"/>
    <property type="match status" value="1"/>
</dbReference>
<dbReference type="InterPro" id="IPR036388">
    <property type="entry name" value="WH-like_DNA-bd_sf"/>
</dbReference>
<comment type="similarity">
    <text evidence="1">Belongs to the LysR transcriptional regulatory family.</text>
</comment>
<keyword evidence="4" id="KW-0804">Transcription</keyword>
<organism evidence="6 7">
    <name type="scientific">Pusillimonas minor</name>
    <dbReference type="NCBI Taxonomy" id="2697024"/>
    <lineage>
        <taxon>Bacteria</taxon>
        <taxon>Pseudomonadati</taxon>
        <taxon>Pseudomonadota</taxon>
        <taxon>Betaproteobacteria</taxon>
        <taxon>Burkholderiales</taxon>
        <taxon>Alcaligenaceae</taxon>
        <taxon>Pusillimonas</taxon>
    </lineage>
</organism>
<dbReference type="Pfam" id="PF03466">
    <property type="entry name" value="LysR_substrate"/>
    <property type="match status" value="1"/>
</dbReference>
<dbReference type="PANTHER" id="PTHR30346">
    <property type="entry name" value="TRANSCRIPTIONAL DUAL REGULATOR HCAR-RELATED"/>
    <property type="match status" value="1"/>
</dbReference>
<comment type="caution">
    <text evidence="6">The sequence shown here is derived from an EMBL/GenBank/DDBJ whole genome shotgun (WGS) entry which is preliminary data.</text>
</comment>
<dbReference type="Proteomes" id="UP000545386">
    <property type="component" value="Unassembled WGS sequence"/>
</dbReference>
<evidence type="ECO:0000256" key="4">
    <source>
        <dbReference type="ARBA" id="ARBA00023163"/>
    </source>
</evidence>
<accession>A0A842HKW2</accession>
<sequence length="308" mass="33694">MDSRVLECFLRVAELGSINRAAVDLHLSQPALSRQIAALEHEMQVQLFIRSQGGVKLTDAGKLLSDRVRPLLRQFAIIKAQVGDRAAGQLAVGIPPSWHSVFTSSYLSTLLHDCPNVSLKVYENVSHILRDQLLAGAIDLAAVPFEQAPPSGYRQTVLLREPLVVVGPANKGFTAATPVSVQALDQQKLVMPGRPNALRNYLENTLARKGIKNTIAIETDTLRLCMELARQGAGLTVVPACAVYARPPGDDICWAPLKGLYLTWALFENEARSHSPAVQEGRRLFIETLKLQLTKGIWFGAEQIGTPH</sequence>
<evidence type="ECO:0000256" key="3">
    <source>
        <dbReference type="ARBA" id="ARBA00023125"/>
    </source>
</evidence>